<keyword evidence="1" id="KW-0175">Coiled coil</keyword>
<keyword evidence="3" id="KW-1185">Reference proteome</keyword>
<reference evidence="4" key="1">
    <citation type="submission" date="2017-02" db="UniProtKB">
        <authorList>
            <consortium name="WormBaseParasite"/>
        </authorList>
    </citation>
    <scope>IDENTIFICATION</scope>
</reference>
<evidence type="ECO:0000313" key="2">
    <source>
        <dbReference type="EMBL" id="VDM27727.1"/>
    </source>
</evidence>
<organism evidence="4">
    <name type="scientific">Hydatigena taeniaeformis</name>
    <name type="common">Feline tapeworm</name>
    <name type="synonym">Taenia taeniaeformis</name>
    <dbReference type="NCBI Taxonomy" id="6205"/>
    <lineage>
        <taxon>Eukaryota</taxon>
        <taxon>Metazoa</taxon>
        <taxon>Spiralia</taxon>
        <taxon>Lophotrochozoa</taxon>
        <taxon>Platyhelminthes</taxon>
        <taxon>Cestoda</taxon>
        <taxon>Eucestoda</taxon>
        <taxon>Cyclophyllidea</taxon>
        <taxon>Taeniidae</taxon>
        <taxon>Hydatigera</taxon>
    </lineage>
</organism>
<evidence type="ECO:0000256" key="1">
    <source>
        <dbReference type="SAM" id="Coils"/>
    </source>
</evidence>
<protein>
    <submittedName>
        <fullName evidence="4">Transforming acidic coiled-coil-containing protein C-terminal domain-containing protein</fullName>
    </submittedName>
</protein>
<accession>A0A0R3WYJ1</accession>
<dbReference type="STRING" id="6205.A0A0R3WYJ1"/>
<proteinExistence type="predicted"/>
<gene>
    <name evidence="2" type="ORF">TTAC_LOCUS5817</name>
</gene>
<evidence type="ECO:0000313" key="4">
    <source>
        <dbReference type="WBParaSite" id="TTAC_0000583101-mRNA-1"/>
    </source>
</evidence>
<reference evidence="2 3" key="2">
    <citation type="submission" date="2018-11" db="EMBL/GenBank/DDBJ databases">
        <authorList>
            <consortium name="Pathogen Informatics"/>
        </authorList>
    </citation>
    <scope>NUCLEOTIDE SEQUENCE [LARGE SCALE GENOMIC DNA]</scope>
</reference>
<evidence type="ECO:0000313" key="3">
    <source>
        <dbReference type="Proteomes" id="UP000274429"/>
    </source>
</evidence>
<sequence>MSALSARNSELAAELQKLALEKQDSALIFKKCEEILTNQVSNIRTSHESLDILLKTGFQMNFGLEEELERTNIELLKMKVLNEEKERQVAESFKKCSQLSDDLSQVYALLQNSKDSCLEKGKKIASLEEAIKKLTEEKDFIQNDLIKKSSIYETEVRSRQKELMLLTDRLKLTILSFNSL</sequence>
<dbReference type="AlphaFoldDB" id="A0A0R3WYJ1"/>
<feature type="coiled-coil region" evidence="1">
    <location>
        <begin position="117"/>
        <end position="144"/>
    </location>
</feature>
<dbReference type="Proteomes" id="UP000274429">
    <property type="component" value="Unassembled WGS sequence"/>
</dbReference>
<dbReference type="EMBL" id="UYWX01009190">
    <property type="protein sequence ID" value="VDM27727.1"/>
    <property type="molecule type" value="Genomic_DNA"/>
</dbReference>
<dbReference type="WBParaSite" id="TTAC_0000583101-mRNA-1">
    <property type="protein sequence ID" value="TTAC_0000583101-mRNA-1"/>
    <property type="gene ID" value="TTAC_0000583101"/>
</dbReference>
<name>A0A0R3WYJ1_HYDTA</name>